<feature type="region of interest" description="Disordered" evidence="5">
    <location>
        <begin position="1"/>
        <end position="57"/>
    </location>
</feature>
<evidence type="ECO:0000256" key="4">
    <source>
        <dbReference type="ARBA" id="ARBA00023242"/>
    </source>
</evidence>
<dbReference type="PANTHER" id="PTHR22970">
    <property type="entry name" value="AT-RICH INTERACTIVE DOMAIN-CONTAINING PROTEIN 2"/>
    <property type="match status" value="1"/>
</dbReference>
<evidence type="ECO:0000256" key="2">
    <source>
        <dbReference type="ARBA" id="ARBA00023015"/>
    </source>
</evidence>
<keyword evidence="2" id="KW-0805">Transcription regulation</keyword>
<feature type="region of interest" description="Disordered" evidence="5">
    <location>
        <begin position="784"/>
        <end position="808"/>
    </location>
</feature>
<evidence type="ECO:0000313" key="8">
    <source>
        <dbReference type="Proteomes" id="UP001329825"/>
    </source>
</evidence>
<evidence type="ECO:0000256" key="5">
    <source>
        <dbReference type="SAM" id="MobiDB-lite"/>
    </source>
</evidence>
<feature type="region of interest" description="Disordered" evidence="5">
    <location>
        <begin position="747"/>
        <end position="771"/>
    </location>
</feature>
<dbReference type="Proteomes" id="UP001329825">
    <property type="component" value="Chromosome 5"/>
</dbReference>
<keyword evidence="8" id="KW-1185">Reference proteome</keyword>
<sequence>MSRILPPQGTLSSLASSSRPIAPLPNYQQQQQQQQQHQNQQAQHNQQTKWTPYRPETWELHPGPKNRLFLALKSSIEEEVDWALPRLVVASFDDSQTQNTSSEKFRLETWVDSVSALIEWPIKWLDQLELESTSVLLRERRYPFEGSDLDSDLGADLDSVGEKRKRQAQPQQHEVDSKTKAKTKTKTKTKAQIDLAKSVIPEWTIDKRKLEERATNSLLILRNSSFTTSNSKIICRTIFLDFLLRFFNLPIDFLINHLMLNSPEPIHHILIIIQSIFPYLRISPHHFSTSMSTSISNSNSNSRANGQAQAHAHAHDEIKTVFGDILPRLLIQTKDQSMINNLIPLIIMGLTIPNCLSQSIESELIEHLLRSLVLRPSSSSSSSTTTTSSSSSNTITSLDLSLDLLISLTQNPIYARQILSNKDFVFHLKNLVMLLEYGSKSIGLSWDNPDPQSTGKVYRNPASNFIRLESVAKRRIQEREIAQRQMEIFGGQGVKVDVGEKPPVLSQITRERLYNMREPNRSISWMHEAFVYSSTSQLLQVTFWHAYRDFFQNPSTIEPLLSAAEVIKNVTIAFPGAMAKVWTDEMGGQKFVIAGIGFRKTSDDQERFSCLWKDCNSRHGSINSSSLLSHLQSHHLSSTTQPLQCQWATCTHTPFTLSHLLTHLPLVQAVPVLEVVTVYPTTPEYALSQSIITNRSVPPLAKPFKLHCVAQTTPIDSKRHPVGVAFLTSLILRNLSRTLRTELSLLNVDNDDGENGNDNTEGKNKRDKKKNLLEERFGLPIPDNVLKEEEEEEEANNNANAAGRREKELNEQLAKKEMERAKFAFISVQDRLEEVTEKNMSGLATYLGDSLGWF</sequence>
<dbReference type="RefSeq" id="XP_062791588.1">
    <property type="nucleotide sequence ID" value="XM_062935537.1"/>
</dbReference>
<organism evidence="7 8">
    <name type="scientific">Kwoniella shivajii</name>
    <dbReference type="NCBI Taxonomy" id="564305"/>
    <lineage>
        <taxon>Eukaryota</taxon>
        <taxon>Fungi</taxon>
        <taxon>Dikarya</taxon>
        <taxon>Basidiomycota</taxon>
        <taxon>Agaricomycotina</taxon>
        <taxon>Tremellomycetes</taxon>
        <taxon>Tremellales</taxon>
        <taxon>Cryptococcaceae</taxon>
        <taxon>Kwoniella</taxon>
    </lineage>
</organism>
<keyword evidence="1" id="KW-0156">Chromatin regulator</keyword>
<feature type="compositionally biased region" description="Basic and acidic residues" evidence="5">
    <location>
        <begin position="760"/>
        <end position="771"/>
    </location>
</feature>
<reference evidence="7 8" key="1">
    <citation type="submission" date="2024-01" db="EMBL/GenBank/DDBJ databases">
        <title>Comparative genomics of Cryptococcus and Kwoniella reveals pathogenesis evolution and contrasting modes of karyotype evolution via chromosome fusion or intercentromeric recombination.</title>
        <authorList>
            <person name="Coelho M.A."/>
            <person name="David-Palma M."/>
            <person name="Shea T."/>
            <person name="Bowers K."/>
            <person name="McGinley-Smith S."/>
            <person name="Mohammad A.W."/>
            <person name="Gnirke A."/>
            <person name="Yurkov A.M."/>
            <person name="Nowrousian M."/>
            <person name="Sun S."/>
            <person name="Cuomo C.A."/>
            <person name="Heitman J."/>
        </authorList>
    </citation>
    <scope>NUCLEOTIDE SEQUENCE [LARGE SCALE GENOMIC DNA]</scope>
    <source>
        <strain evidence="7">CBS 11374</strain>
    </source>
</reference>
<feature type="compositionally biased region" description="Polar residues" evidence="5">
    <location>
        <begin position="9"/>
        <end position="19"/>
    </location>
</feature>
<evidence type="ECO:0000313" key="7">
    <source>
        <dbReference type="EMBL" id="WRT66848.1"/>
    </source>
</evidence>
<feature type="compositionally biased region" description="Low complexity" evidence="5">
    <location>
        <begin position="28"/>
        <end position="47"/>
    </location>
</feature>
<gene>
    <name evidence="7" type="ORF">IL334_003811</name>
</gene>
<evidence type="ECO:0000259" key="6">
    <source>
        <dbReference type="PROSITE" id="PS51526"/>
    </source>
</evidence>
<keyword evidence="3" id="KW-0804">Transcription</keyword>
<evidence type="ECO:0000256" key="1">
    <source>
        <dbReference type="ARBA" id="ARBA00022853"/>
    </source>
</evidence>
<name>A0ABZ1CYK9_9TREE</name>
<dbReference type="InterPro" id="IPR003150">
    <property type="entry name" value="DNA-bd_RFX"/>
</dbReference>
<evidence type="ECO:0000256" key="3">
    <source>
        <dbReference type="ARBA" id="ARBA00023163"/>
    </source>
</evidence>
<dbReference type="EMBL" id="CP141885">
    <property type="protein sequence ID" value="WRT66848.1"/>
    <property type="molecule type" value="Genomic_DNA"/>
</dbReference>
<feature type="domain" description="RFX-type winged-helix" evidence="6">
    <location>
        <begin position="522"/>
        <end position="600"/>
    </location>
</feature>
<dbReference type="PROSITE" id="PS51526">
    <property type="entry name" value="RFX_DBD"/>
    <property type="match status" value="1"/>
</dbReference>
<keyword evidence="4" id="KW-0539">Nucleus</keyword>
<feature type="region of interest" description="Disordered" evidence="5">
    <location>
        <begin position="160"/>
        <end position="186"/>
    </location>
</feature>
<protein>
    <recommendedName>
        <fullName evidence="6">RFX-type winged-helix domain-containing protein</fullName>
    </recommendedName>
</protein>
<proteinExistence type="predicted"/>
<dbReference type="InterPro" id="IPR052406">
    <property type="entry name" value="Chromatin_Remodeling_Comp"/>
</dbReference>
<accession>A0ABZ1CYK9</accession>
<dbReference type="GeneID" id="87955942"/>
<dbReference type="PANTHER" id="PTHR22970:SF14">
    <property type="entry name" value="AT-RICH INTERACTIVE DOMAIN-CONTAINING PROTEIN 2"/>
    <property type="match status" value="1"/>
</dbReference>